<dbReference type="EMBL" id="JAPFCC010000001">
    <property type="protein sequence ID" value="MCW7554059.1"/>
    <property type="molecule type" value="Genomic_DNA"/>
</dbReference>
<evidence type="ECO:0000256" key="6">
    <source>
        <dbReference type="SAM" id="Phobius"/>
    </source>
</evidence>
<organism evidence="7 8">
    <name type="scientific">Endozoicomonas gorgoniicola</name>
    <dbReference type="NCBI Taxonomy" id="1234144"/>
    <lineage>
        <taxon>Bacteria</taxon>
        <taxon>Pseudomonadati</taxon>
        <taxon>Pseudomonadota</taxon>
        <taxon>Gammaproteobacteria</taxon>
        <taxon>Oceanospirillales</taxon>
        <taxon>Endozoicomonadaceae</taxon>
        <taxon>Endozoicomonas</taxon>
    </lineage>
</organism>
<feature type="transmembrane region" description="Helical" evidence="6">
    <location>
        <begin position="161"/>
        <end position="190"/>
    </location>
</feature>
<keyword evidence="2" id="KW-1003">Cell membrane</keyword>
<feature type="transmembrane region" description="Helical" evidence="6">
    <location>
        <begin position="133"/>
        <end position="155"/>
    </location>
</feature>
<dbReference type="PANTHER" id="PTHR30086">
    <property type="entry name" value="ARGININE EXPORTER PROTEIN ARGO"/>
    <property type="match status" value="1"/>
</dbReference>
<keyword evidence="8" id="KW-1185">Reference proteome</keyword>
<protein>
    <submittedName>
        <fullName evidence="7">LysE family translocator</fullName>
    </submittedName>
</protein>
<evidence type="ECO:0000256" key="3">
    <source>
        <dbReference type="ARBA" id="ARBA00022692"/>
    </source>
</evidence>
<dbReference type="InterPro" id="IPR001123">
    <property type="entry name" value="LeuE-type"/>
</dbReference>
<dbReference type="Pfam" id="PF01810">
    <property type="entry name" value="LysE"/>
    <property type="match status" value="1"/>
</dbReference>
<keyword evidence="4 6" id="KW-1133">Transmembrane helix</keyword>
<dbReference type="Proteomes" id="UP001209854">
    <property type="component" value="Unassembled WGS sequence"/>
</dbReference>
<proteinExistence type="predicted"/>
<comment type="caution">
    <text evidence="7">The sequence shown here is derived from an EMBL/GenBank/DDBJ whole genome shotgun (WGS) entry which is preliminary data.</text>
</comment>
<feature type="transmembrane region" description="Helical" evidence="6">
    <location>
        <begin position="58"/>
        <end position="83"/>
    </location>
</feature>
<evidence type="ECO:0000256" key="1">
    <source>
        <dbReference type="ARBA" id="ARBA00004651"/>
    </source>
</evidence>
<evidence type="ECO:0000256" key="4">
    <source>
        <dbReference type="ARBA" id="ARBA00022989"/>
    </source>
</evidence>
<gene>
    <name evidence="7" type="ORF">NX722_15825</name>
</gene>
<reference evidence="7 8" key="1">
    <citation type="submission" date="2022-10" db="EMBL/GenBank/DDBJ databases">
        <title>High-quality genome sequences of two octocoral-associated bacteria, Endozoicomonas euniceicola EF212 and Endozoicomonas gorgoniicola PS125.</title>
        <authorList>
            <person name="Chiou Y.-J."/>
            <person name="Chen Y.-H."/>
        </authorList>
    </citation>
    <scope>NUCLEOTIDE SEQUENCE [LARGE SCALE GENOMIC DNA]</scope>
    <source>
        <strain evidence="7 8">PS125</strain>
    </source>
</reference>
<dbReference type="RefSeq" id="WP_262563796.1">
    <property type="nucleotide sequence ID" value="NZ_JAPFCC010000001.1"/>
</dbReference>
<keyword evidence="3 6" id="KW-0812">Transmembrane</keyword>
<evidence type="ECO:0000256" key="2">
    <source>
        <dbReference type="ARBA" id="ARBA00022475"/>
    </source>
</evidence>
<feature type="transmembrane region" description="Helical" evidence="6">
    <location>
        <begin position="89"/>
        <end position="112"/>
    </location>
</feature>
<accession>A0ABT3MXF1</accession>
<evidence type="ECO:0000256" key="5">
    <source>
        <dbReference type="ARBA" id="ARBA00023136"/>
    </source>
</evidence>
<keyword evidence="5 6" id="KW-0472">Membrane</keyword>
<name>A0ABT3MXF1_9GAMM</name>
<feature type="transmembrane region" description="Helical" evidence="6">
    <location>
        <begin position="25"/>
        <end position="46"/>
    </location>
</feature>
<comment type="subcellular location">
    <subcellularLocation>
        <location evidence="1">Cell membrane</location>
        <topology evidence="1">Multi-pass membrane protein</topology>
    </subcellularLocation>
</comment>
<evidence type="ECO:0000313" key="8">
    <source>
        <dbReference type="Proteomes" id="UP001209854"/>
    </source>
</evidence>
<dbReference type="PIRSF" id="PIRSF006324">
    <property type="entry name" value="LeuE"/>
    <property type="match status" value="1"/>
</dbReference>
<sequence length="223" mass="24375">MDDTIHAIQKLALVWGEYPVNFETWLSYVGTTFMVCLIPGPTILMVMAQALNHGTKSLLPLIMGTGAGSLLTMLLSFIGLGALMSASAVVFGALKWLGAVYLVYLGINYWRAPLESLRLQSGLMDARQVFRDSFIVTALNPKSIVFFVMLLPLFIDDSHPILMQMMILSVSFIAVSSSTVLIYGLSSGYIHNKLQSPSVRKWFNRTGGGLLMGAGALMAMMQK</sequence>
<dbReference type="PANTHER" id="PTHR30086:SF20">
    <property type="entry name" value="ARGININE EXPORTER PROTEIN ARGO-RELATED"/>
    <property type="match status" value="1"/>
</dbReference>
<feature type="transmembrane region" description="Helical" evidence="6">
    <location>
        <begin position="202"/>
        <end position="221"/>
    </location>
</feature>
<evidence type="ECO:0000313" key="7">
    <source>
        <dbReference type="EMBL" id="MCW7554059.1"/>
    </source>
</evidence>